<protein>
    <submittedName>
        <fullName evidence="2">Uncharacterized protein</fullName>
    </submittedName>
</protein>
<organism evidence="2 3">
    <name type="scientific">Frigoriglobus tundricola</name>
    <dbReference type="NCBI Taxonomy" id="2774151"/>
    <lineage>
        <taxon>Bacteria</taxon>
        <taxon>Pseudomonadati</taxon>
        <taxon>Planctomycetota</taxon>
        <taxon>Planctomycetia</taxon>
        <taxon>Gemmatales</taxon>
        <taxon>Gemmataceae</taxon>
        <taxon>Frigoriglobus</taxon>
    </lineage>
</organism>
<dbReference type="KEGG" id="ftj:FTUN_5604"/>
<sequence>MLAAGDRPRRVDPFHCPPVAAWMSRQAAAAERAPGSVSAGQELRAGLGRREVVRASSAGSDATPPPLKPLEVWGRQSGSPASVVAPGKRFRPKRILPGAGLQIIV</sequence>
<evidence type="ECO:0000313" key="2">
    <source>
        <dbReference type="EMBL" id="QJW98024.1"/>
    </source>
</evidence>
<reference evidence="3" key="1">
    <citation type="submission" date="2020-05" db="EMBL/GenBank/DDBJ databases">
        <title>Frigoriglobus tundricola gen. nov., sp. nov., a psychrotolerant cellulolytic planctomycete of the family Gemmataceae with two divergent copies of 16S rRNA gene.</title>
        <authorList>
            <person name="Kulichevskaya I.S."/>
            <person name="Ivanova A.A."/>
            <person name="Naumoff D.G."/>
            <person name="Beletsky A.V."/>
            <person name="Rijpstra W.I.C."/>
            <person name="Sinninghe Damste J.S."/>
            <person name="Mardanov A.V."/>
            <person name="Ravin N.V."/>
            <person name="Dedysh S.N."/>
        </authorList>
    </citation>
    <scope>NUCLEOTIDE SEQUENCE [LARGE SCALE GENOMIC DNA]</scope>
    <source>
        <strain evidence="3">PL17</strain>
    </source>
</reference>
<accession>A0A6M5YX31</accession>
<name>A0A6M5YX31_9BACT</name>
<evidence type="ECO:0000313" key="3">
    <source>
        <dbReference type="Proteomes" id="UP000503447"/>
    </source>
</evidence>
<evidence type="ECO:0000256" key="1">
    <source>
        <dbReference type="SAM" id="MobiDB-lite"/>
    </source>
</evidence>
<keyword evidence="3" id="KW-1185">Reference proteome</keyword>
<dbReference type="AlphaFoldDB" id="A0A6M5YX31"/>
<dbReference type="Proteomes" id="UP000503447">
    <property type="component" value="Chromosome"/>
</dbReference>
<feature type="region of interest" description="Disordered" evidence="1">
    <location>
        <begin position="52"/>
        <end position="86"/>
    </location>
</feature>
<dbReference type="EMBL" id="CP053452">
    <property type="protein sequence ID" value="QJW98024.1"/>
    <property type="molecule type" value="Genomic_DNA"/>
</dbReference>
<proteinExistence type="predicted"/>
<gene>
    <name evidence="2" type="ORF">FTUN_5604</name>
</gene>